<dbReference type="Proteomes" id="UP001275440">
    <property type="component" value="Unassembled WGS sequence"/>
</dbReference>
<organism evidence="2 3">
    <name type="scientific">Rhodococcus zopfii</name>
    <dbReference type="NCBI Taxonomy" id="43772"/>
    <lineage>
        <taxon>Bacteria</taxon>
        <taxon>Bacillati</taxon>
        <taxon>Actinomycetota</taxon>
        <taxon>Actinomycetes</taxon>
        <taxon>Mycobacteriales</taxon>
        <taxon>Nocardiaceae</taxon>
        <taxon>Rhodococcus</taxon>
    </lineage>
</organism>
<feature type="transmembrane region" description="Helical" evidence="1">
    <location>
        <begin position="125"/>
        <end position="146"/>
    </location>
</feature>
<sequence length="147" mass="15955">MNAWGRRGGGPYDENYDDEYYDDEYYQSEYYGDNYYASEYSDAPTEVFDRAGRRRDNVVVRAVRALSGLVCGAVVVLAIVVGIAQYLSGNRGVPGPGAESVGAHAVAAIVVIAAQLSADRRRGPAVLLGSAVVFVTAVFLMFTQWWG</sequence>
<keyword evidence="1" id="KW-1133">Transmembrane helix</keyword>
<accession>A0ABU3WRE6</accession>
<evidence type="ECO:0008006" key="4">
    <source>
        <dbReference type="Google" id="ProtNLM"/>
    </source>
</evidence>
<evidence type="ECO:0000313" key="3">
    <source>
        <dbReference type="Proteomes" id="UP001275440"/>
    </source>
</evidence>
<evidence type="ECO:0000313" key="2">
    <source>
        <dbReference type="EMBL" id="MDV2476317.1"/>
    </source>
</evidence>
<protein>
    <recommendedName>
        <fullName evidence="4">Integral membrane protein</fullName>
    </recommendedName>
</protein>
<feature type="transmembrane region" description="Helical" evidence="1">
    <location>
        <begin position="100"/>
        <end position="118"/>
    </location>
</feature>
<feature type="transmembrane region" description="Helical" evidence="1">
    <location>
        <begin position="63"/>
        <end position="88"/>
    </location>
</feature>
<keyword evidence="3" id="KW-1185">Reference proteome</keyword>
<keyword evidence="1" id="KW-0472">Membrane</keyword>
<keyword evidence="1" id="KW-0812">Transmembrane</keyword>
<dbReference type="EMBL" id="WBMO01000001">
    <property type="protein sequence ID" value="MDV2476317.1"/>
    <property type="molecule type" value="Genomic_DNA"/>
</dbReference>
<evidence type="ECO:0000256" key="1">
    <source>
        <dbReference type="SAM" id="Phobius"/>
    </source>
</evidence>
<proteinExistence type="predicted"/>
<reference evidence="2 3" key="1">
    <citation type="submission" date="2019-10" db="EMBL/GenBank/DDBJ databases">
        <title>Draft Genome Assembly of Rhodococcus zopfii DSM44189.</title>
        <authorList>
            <person name="Sutton J.M."/>
            <person name="Akob D.M."/>
            <person name="Bushman T.J."/>
        </authorList>
    </citation>
    <scope>NUCLEOTIDE SEQUENCE [LARGE SCALE GENOMIC DNA]</scope>
    <source>
        <strain evidence="2 3">DSM 44189</strain>
    </source>
</reference>
<gene>
    <name evidence="2" type="ORF">F8M49_15015</name>
</gene>
<comment type="caution">
    <text evidence="2">The sequence shown here is derived from an EMBL/GenBank/DDBJ whole genome shotgun (WGS) entry which is preliminary data.</text>
</comment>
<name>A0ABU3WRE6_9NOCA</name>
<dbReference type="RefSeq" id="WP_138997749.1">
    <property type="nucleotide sequence ID" value="NZ_VBRU01000005.1"/>
</dbReference>